<dbReference type="AlphaFoldDB" id="A0A8D9FHE6"/>
<keyword evidence="1" id="KW-0472">Membrane</keyword>
<evidence type="ECO:0000313" key="2">
    <source>
        <dbReference type="EMBL" id="CAG6790933.1"/>
    </source>
</evidence>
<protein>
    <submittedName>
        <fullName evidence="2">Uncharacterized protein</fullName>
    </submittedName>
</protein>
<evidence type="ECO:0000256" key="1">
    <source>
        <dbReference type="SAM" id="Phobius"/>
    </source>
</evidence>
<keyword evidence="1" id="KW-1133">Transmembrane helix</keyword>
<organism evidence="2">
    <name type="scientific">Cacopsylla melanoneura</name>
    <dbReference type="NCBI Taxonomy" id="428564"/>
    <lineage>
        <taxon>Eukaryota</taxon>
        <taxon>Metazoa</taxon>
        <taxon>Ecdysozoa</taxon>
        <taxon>Arthropoda</taxon>
        <taxon>Hexapoda</taxon>
        <taxon>Insecta</taxon>
        <taxon>Pterygota</taxon>
        <taxon>Neoptera</taxon>
        <taxon>Paraneoptera</taxon>
        <taxon>Hemiptera</taxon>
        <taxon>Sternorrhyncha</taxon>
        <taxon>Psylloidea</taxon>
        <taxon>Psyllidae</taxon>
        <taxon>Psyllinae</taxon>
        <taxon>Cacopsylla</taxon>
    </lineage>
</organism>
<sequence>MRSLFYISNINSGIILRRSAHLRGANALMIRMRNNNTFLFIDNGILSRNYEEAKAIRSRDMLGQRKGTYIHICIYIYIHTYIYIYIHTYVYKKGNVKMSERSH</sequence>
<keyword evidence="1" id="KW-0812">Transmembrane</keyword>
<feature type="transmembrane region" description="Helical" evidence="1">
    <location>
        <begin position="67"/>
        <end position="86"/>
    </location>
</feature>
<dbReference type="EMBL" id="HBUF01673612">
    <property type="protein sequence ID" value="CAG6790933.1"/>
    <property type="molecule type" value="Transcribed_RNA"/>
</dbReference>
<reference evidence="2" key="1">
    <citation type="submission" date="2021-05" db="EMBL/GenBank/DDBJ databases">
        <authorList>
            <person name="Alioto T."/>
            <person name="Alioto T."/>
            <person name="Gomez Garrido J."/>
        </authorList>
    </citation>
    <scope>NUCLEOTIDE SEQUENCE</scope>
</reference>
<name>A0A8D9FHE6_9HEMI</name>
<proteinExistence type="predicted"/>
<accession>A0A8D9FHE6</accession>